<dbReference type="InParanoid" id="J0DDA2"/>
<protein>
    <submittedName>
        <fullName evidence="2">Uncharacterized protein</fullName>
    </submittedName>
</protein>
<name>J0DDA2_AURST</name>
<sequence>MSYQPLVTDPAPPGVPARYWYPVNDPSAPRVGWFVDDGTCHGALTDGDNANVFAGEQFAFEDGVSERASSDEEDMVIPKLPVGSHTHALSYQPTATDPAQIGVPAKFWYPVDNPSAPRVGWFVDDGTYHGALTGAADGDVFDEGQFASDDGASAYASSDGEDAMTPELPMGSPARLAPKEALPTLATLIDKSNIIAVAPAAANKMQAPVSGKDSNGGDDHRRARARPAHGDENVPEARPAGHMSGTAIPSLWNRFRTSLSPGNQHDEDLAEATQCEKLFDAPANADATSDGGRAIDGEVAVKAHPMSLFTSPPPMTQGPREEPDRIVNSTFPAADEPVEMSDEEDNGYHSVRGPLKRYLGYANSY</sequence>
<dbReference type="EMBL" id="JH687793">
    <property type="protein sequence ID" value="EJD41364.1"/>
    <property type="molecule type" value="Genomic_DNA"/>
</dbReference>
<proteinExistence type="predicted"/>
<keyword evidence="3" id="KW-1185">Reference proteome</keyword>
<feature type="region of interest" description="Disordered" evidence="1">
    <location>
        <begin position="306"/>
        <end position="327"/>
    </location>
</feature>
<feature type="compositionally biased region" description="Acidic residues" evidence="1">
    <location>
        <begin position="336"/>
        <end position="345"/>
    </location>
</feature>
<organism evidence="2 3">
    <name type="scientific">Auricularia subglabra (strain TFB-10046 / SS5)</name>
    <name type="common">White-rot fungus</name>
    <name type="synonym">Auricularia delicata (strain TFB10046)</name>
    <dbReference type="NCBI Taxonomy" id="717982"/>
    <lineage>
        <taxon>Eukaryota</taxon>
        <taxon>Fungi</taxon>
        <taxon>Dikarya</taxon>
        <taxon>Basidiomycota</taxon>
        <taxon>Agaricomycotina</taxon>
        <taxon>Agaricomycetes</taxon>
        <taxon>Auriculariales</taxon>
        <taxon>Auriculariaceae</taxon>
        <taxon>Auricularia</taxon>
    </lineage>
</organism>
<gene>
    <name evidence="2" type="ORF">AURDEDRAFT_127111</name>
</gene>
<feature type="region of interest" description="Disordered" evidence="1">
    <location>
        <begin position="204"/>
        <end position="245"/>
    </location>
</feature>
<reference evidence="3" key="1">
    <citation type="journal article" date="2012" name="Science">
        <title>The Paleozoic origin of enzymatic lignin decomposition reconstructed from 31 fungal genomes.</title>
        <authorList>
            <person name="Floudas D."/>
            <person name="Binder M."/>
            <person name="Riley R."/>
            <person name="Barry K."/>
            <person name="Blanchette R.A."/>
            <person name="Henrissat B."/>
            <person name="Martinez A.T."/>
            <person name="Otillar R."/>
            <person name="Spatafora J.W."/>
            <person name="Yadav J.S."/>
            <person name="Aerts A."/>
            <person name="Benoit I."/>
            <person name="Boyd A."/>
            <person name="Carlson A."/>
            <person name="Copeland A."/>
            <person name="Coutinho P.M."/>
            <person name="de Vries R.P."/>
            <person name="Ferreira P."/>
            <person name="Findley K."/>
            <person name="Foster B."/>
            <person name="Gaskell J."/>
            <person name="Glotzer D."/>
            <person name="Gorecki P."/>
            <person name="Heitman J."/>
            <person name="Hesse C."/>
            <person name="Hori C."/>
            <person name="Igarashi K."/>
            <person name="Jurgens J.A."/>
            <person name="Kallen N."/>
            <person name="Kersten P."/>
            <person name="Kohler A."/>
            <person name="Kuees U."/>
            <person name="Kumar T.K.A."/>
            <person name="Kuo A."/>
            <person name="LaButti K."/>
            <person name="Larrondo L.F."/>
            <person name="Lindquist E."/>
            <person name="Ling A."/>
            <person name="Lombard V."/>
            <person name="Lucas S."/>
            <person name="Lundell T."/>
            <person name="Martin R."/>
            <person name="McLaughlin D.J."/>
            <person name="Morgenstern I."/>
            <person name="Morin E."/>
            <person name="Murat C."/>
            <person name="Nagy L.G."/>
            <person name="Nolan M."/>
            <person name="Ohm R.A."/>
            <person name="Patyshakuliyeva A."/>
            <person name="Rokas A."/>
            <person name="Ruiz-Duenas F.J."/>
            <person name="Sabat G."/>
            <person name="Salamov A."/>
            <person name="Samejima M."/>
            <person name="Schmutz J."/>
            <person name="Slot J.C."/>
            <person name="St John F."/>
            <person name="Stenlid J."/>
            <person name="Sun H."/>
            <person name="Sun S."/>
            <person name="Syed K."/>
            <person name="Tsang A."/>
            <person name="Wiebenga A."/>
            <person name="Young D."/>
            <person name="Pisabarro A."/>
            <person name="Eastwood D.C."/>
            <person name="Martin F."/>
            <person name="Cullen D."/>
            <person name="Grigoriev I.V."/>
            <person name="Hibbett D.S."/>
        </authorList>
    </citation>
    <scope>NUCLEOTIDE SEQUENCE [LARGE SCALE GENOMIC DNA]</scope>
    <source>
        <strain evidence="3">TFB10046</strain>
    </source>
</reference>
<evidence type="ECO:0000313" key="3">
    <source>
        <dbReference type="Proteomes" id="UP000006514"/>
    </source>
</evidence>
<evidence type="ECO:0000256" key="1">
    <source>
        <dbReference type="SAM" id="MobiDB-lite"/>
    </source>
</evidence>
<accession>J0DDA2</accession>
<dbReference type="AlphaFoldDB" id="J0DDA2"/>
<evidence type="ECO:0000313" key="2">
    <source>
        <dbReference type="EMBL" id="EJD41364.1"/>
    </source>
</evidence>
<dbReference type="KEGG" id="adl:AURDEDRAFT_127111"/>
<feature type="region of interest" description="Disordered" evidence="1">
    <location>
        <begin position="333"/>
        <end position="352"/>
    </location>
</feature>
<feature type="region of interest" description="Disordered" evidence="1">
    <location>
        <begin position="151"/>
        <end position="175"/>
    </location>
</feature>
<dbReference type="Proteomes" id="UP000006514">
    <property type="component" value="Unassembled WGS sequence"/>
</dbReference>